<evidence type="ECO:0000313" key="4">
    <source>
        <dbReference type="Proteomes" id="UP000014541"/>
    </source>
</evidence>
<accession>S3L5L5</accession>
<dbReference type="InterPro" id="IPR044060">
    <property type="entry name" value="Bacterial_rp_domain"/>
</dbReference>
<keyword evidence="4" id="KW-1185">Reference proteome</keyword>
<dbReference type="HOGENOM" id="CLU_555405_0_0_12"/>
<comment type="caution">
    <text evidence="3">The sequence shown here is derived from an EMBL/GenBank/DDBJ whole genome shotgun (WGS) entry which is preliminary data.</text>
</comment>
<feature type="chain" id="PRO_5004523154" description="Bacterial repeat domain-containing protein" evidence="1">
    <location>
        <begin position="25"/>
        <end position="491"/>
    </location>
</feature>
<evidence type="ECO:0000259" key="2">
    <source>
        <dbReference type="Pfam" id="PF18998"/>
    </source>
</evidence>
<feature type="signal peptide" evidence="1">
    <location>
        <begin position="1"/>
        <end position="24"/>
    </location>
</feature>
<dbReference type="Pfam" id="PF18998">
    <property type="entry name" value="Flg_new_2"/>
    <property type="match status" value="2"/>
</dbReference>
<organism evidence="3 4">
    <name type="scientific">Treponema maltophilum ATCC 51939</name>
    <dbReference type="NCBI Taxonomy" id="1125699"/>
    <lineage>
        <taxon>Bacteria</taxon>
        <taxon>Pseudomonadati</taxon>
        <taxon>Spirochaetota</taxon>
        <taxon>Spirochaetia</taxon>
        <taxon>Spirochaetales</taxon>
        <taxon>Treponemataceae</taxon>
        <taxon>Treponema</taxon>
    </lineage>
</organism>
<proteinExistence type="predicted"/>
<dbReference type="STRING" id="1125699.HMPREF9194_00067"/>
<feature type="domain" description="Bacterial repeat" evidence="2">
    <location>
        <begin position="53"/>
        <end position="123"/>
    </location>
</feature>
<dbReference type="PATRIC" id="fig|1125699.3.peg.66"/>
<keyword evidence="1" id="KW-0732">Signal</keyword>
<dbReference type="OrthoDB" id="1014195at2"/>
<dbReference type="AlphaFoldDB" id="S3L5L5"/>
<dbReference type="PROSITE" id="PS51257">
    <property type="entry name" value="PROKAR_LIPOPROTEIN"/>
    <property type="match status" value="1"/>
</dbReference>
<dbReference type="RefSeq" id="WP_016524376.1">
    <property type="nucleotide sequence ID" value="NZ_KE332518.1"/>
</dbReference>
<reference evidence="3 4" key="1">
    <citation type="submission" date="2013-04" db="EMBL/GenBank/DDBJ databases">
        <title>The Genome Sequence of Treponema maltophilum ATCC 51939.</title>
        <authorList>
            <consortium name="The Broad Institute Genomics Platform"/>
            <person name="Earl A."/>
            <person name="Ward D."/>
            <person name="Feldgarden M."/>
            <person name="Gevers D."/>
            <person name="Leonetti C."/>
            <person name="Blanton J.M."/>
            <person name="Dewhirst F.E."/>
            <person name="Izard J."/>
            <person name="Walker B."/>
            <person name="Young S."/>
            <person name="Zeng Q."/>
            <person name="Gargeya S."/>
            <person name="Fitzgerald M."/>
            <person name="Haas B."/>
            <person name="Abouelleil A."/>
            <person name="Allen A.W."/>
            <person name="Alvarado L."/>
            <person name="Arachchi H.M."/>
            <person name="Berlin A.M."/>
            <person name="Chapman S.B."/>
            <person name="Gainer-Dewar J."/>
            <person name="Goldberg J."/>
            <person name="Griggs A."/>
            <person name="Gujja S."/>
            <person name="Hansen M."/>
            <person name="Howarth C."/>
            <person name="Imamovic A."/>
            <person name="Ireland A."/>
            <person name="Larimer J."/>
            <person name="McCowan C."/>
            <person name="Murphy C."/>
            <person name="Pearson M."/>
            <person name="Poon T.W."/>
            <person name="Priest M."/>
            <person name="Roberts A."/>
            <person name="Saif S."/>
            <person name="Shea T."/>
            <person name="Sisk P."/>
            <person name="Sykes S."/>
            <person name="Wortman J."/>
            <person name="Nusbaum C."/>
            <person name="Birren B."/>
        </authorList>
    </citation>
    <scope>NUCLEOTIDE SEQUENCE [LARGE SCALE GENOMIC DNA]</scope>
    <source>
        <strain evidence="3 4">ATCC 51939</strain>
    </source>
</reference>
<feature type="domain" description="Bacterial repeat" evidence="2">
    <location>
        <begin position="245"/>
        <end position="307"/>
    </location>
</feature>
<name>S3L5L5_TREMA</name>
<dbReference type="eggNOG" id="COG0737">
    <property type="taxonomic scope" value="Bacteria"/>
</dbReference>
<protein>
    <recommendedName>
        <fullName evidence="2">Bacterial repeat domain-containing protein</fullName>
    </recommendedName>
</protein>
<gene>
    <name evidence="3" type="ORF">HMPREF9194_00067</name>
</gene>
<evidence type="ECO:0000313" key="3">
    <source>
        <dbReference type="EMBL" id="EPF32079.1"/>
    </source>
</evidence>
<dbReference type="EMBL" id="ATFF01000002">
    <property type="protein sequence ID" value="EPF32079.1"/>
    <property type="molecule type" value="Genomic_DNA"/>
</dbReference>
<sequence>MKKILLVLAAFTAVFIGFTGCPNAAQNRPDPVPQVKEHTVAFNAADENGELIAKSDGKIITSSAKIAEGKIVTFTAKPKTGYVADTWTIEGASFESGTGAPNSDSASVKVSADTTVKVSFKAAASGRHAVSFASFGSGTLTAKIQGGDAIVSGNEVENGKTVEFSAVPDAHWKVKSYALRDTATGDLLTFKSGGHITETSVAAPAQAVIGKPVTIEVVFDEITHDLSLTAVSGNGTFTVISEGEDITSAGKAAENKTIEITAKPNEGYSVDKWTITGGEVEGGTIADGSPTARVKVGTSAIKAVVTFKWTKDDGSFIPNKTYKGKTKLSCLMPRMKRDFGAPLLEDAYITVDESGNATLVAKFRKASLTIMKNKESNIFIDLRNSRPGYYDMNGVKQNVINYTISPENDTATPPRTDPAHTTGVRYVTSMTFPVSKAASVYYLWIYINSDVYGVQFCDGKNPAAGHFWFEPGFATEYKAEFTIDWASFKPE</sequence>
<evidence type="ECO:0000256" key="1">
    <source>
        <dbReference type="SAM" id="SignalP"/>
    </source>
</evidence>
<dbReference type="Proteomes" id="UP000014541">
    <property type="component" value="Unassembled WGS sequence"/>
</dbReference>